<organism evidence="2 3">
    <name type="scientific">Phytophthora sojae (strain P6497)</name>
    <name type="common">Soybean stem and root rot agent</name>
    <name type="synonym">Phytophthora megasperma f. sp. glycines</name>
    <dbReference type="NCBI Taxonomy" id="1094619"/>
    <lineage>
        <taxon>Eukaryota</taxon>
        <taxon>Sar</taxon>
        <taxon>Stramenopiles</taxon>
        <taxon>Oomycota</taxon>
        <taxon>Peronosporomycetes</taxon>
        <taxon>Peronosporales</taxon>
        <taxon>Peronosporaceae</taxon>
        <taxon>Phytophthora</taxon>
    </lineage>
</organism>
<proteinExistence type="predicted"/>
<accession>G4YMZ9</accession>
<dbReference type="Gene3D" id="3.30.420.10">
    <property type="entry name" value="Ribonuclease H-like superfamily/Ribonuclease H"/>
    <property type="match status" value="1"/>
</dbReference>
<dbReference type="KEGG" id="psoj:PHYSODRAFT_477012"/>
<dbReference type="GeneID" id="20654834"/>
<dbReference type="InterPro" id="IPR036397">
    <property type="entry name" value="RNaseH_sf"/>
</dbReference>
<dbReference type="GO" id="GO:0003676">
    <property type="term" value="F:nucleic acid binding"/>
    <property type="evidence" value="ECO:0007669"/>
    <property type="project" value="InterPro"/>
</dbReference>
<dbReference type="Proteomes" id="UP000002640">
    <property type="component" value="Unassembled WGS sequence"/>
</dbReference>
<feature type="compositionally biased region" description="Basic and acidic residues" evidence="1">
    <location>
        <begin position="312"/>
        <end position="325"/>
    </location>
</feature>
<gene>
    <name evidence="2" type="ORF">PHYSODRAFT_477012</name>
</gene>
<evidence type="ECO:0000256" key="1">
    <source>
        <dbReference type="SAM" id="MobiDB-lite"/>
    </source>
</evidence>
<dbReference type="RefSeq" id="XP_009516807.1">
    <property type="nucleotide sequence ID" value="XM_009518512.1"/>
</dbReference>
<keyword evidence="3" id="KW-1185">Reference proteome</keyword>
<sequence length="333" mass="39648">MEEAVTRQYAHPNTVYHCLYAYYKLGYTRQHLGYIFNKSERAICNWIKTYEETEAFQRARVPSERTFSENHRAWLLAYYHAHPLAYLDEAQNTFQNAHRLTISKTSVWRIIHEAGFTWKALERRAMHIKEQDVFRFVEELSCVNWRYSNLVFLDERKPRVSVLAFIGINGIIDYFNTDETFDRLEFTKCCQDFVHSHRGHVRLYPGRNSVWILDGVVEHPEIVHYLRSVGVVPIFLLAYCSFLNPIEFLFGYVKRSCQRHYTESSKRDLLPFIVQTFRRFEGFNMGKVFNHCGWKRQGHFDPVGPLTIENRPPPERNTDPERMQDNLEFAELE</sequence>
<protein>
    <recommendedName>
        <fullName evidence="4">Tc1-like transposase DDE domain-containing protein</fullName>
    </recommendedName>
</protein>
<name>G4YMZ9_PHYSP</name>
<dbReference type="InterPro" id="IPR009057">
    <property type="entry name" value="Homeodomain-like_sf"/>
</dbReference>
<evidence type="ECO:0008006" key="4">
    <source>
        <dbReference type="Google" id="ProtNLM"/>
    </source>
</evidence>
<dbReference type="InParanoid" id="G4YMZ9"/>
<feature type="region of interest" description="Disordered" evidence="1">
    <location>
        <begin position="305"/>
        <end position="333"/>
    </location>
</feature>
<evidence type="ECO:0000313" key="3">
    <source>
        <dbReference type="Proteomes" id="UP000002640"/>
    </source>
</evidence>
<reference evidence="2 3" key="1">
    <citation type="journal article" date="2006" name="Science">
        <title>Phytophthora genome sequences uncover evolutionary origins and mechanisms of pathogenesis.</title>
        <authorList>
            <person name="Tyler B.M."/>
            <person name="Tripathy S."/>
            <person name="Zhang X."/>
            <person name="Dehal P."/>
            <person name="Jiang R.H."/>
            <person name="Aerts A."/>
            <person name="Arredondo F.D."/>
            <person name="Baxter L."/>
            <person name="Bensasson D."/>
            <person name="Beynon J.L."/>
            <person name="Chapman J."/>
            <person name="Damasceno C.M."/>
            <person name="Dorrance A.E."/>
            <person name="Dou D."/>
            <person name="Dickerman A.W."/>
            <person name="Dubchak I.L."/>
            <person name="Garbelotto M."/>
            <person name="Gijzen M."/>
            <person name="Gordon S.G."/>
            <person name="Govers F."/>
            <person name="Grunwald N.J."/>
            <person name="Huang W."/>
            <person name="Ivors K.L."/>
            <person name="Jones R.W."/>
            <person name="Kamoun S."/>
            <person name="Krampis K."/>
            <person name="Lamour K.H."/>
            <person name="Lee M.K."/>
            <person name="McDonald W.H."/>
            <person name="Medina M."/>
            <person name="Meijer H.J."/>
            <person name="Nordberg E.K."/>
            <person name="Maclean D.J."/>
            <person name="Ospina-Giraldo M.D."/>
            <person name="Morris P.F."/>
            <person name="Phuntumart V."/>
            <person name="Putnam N.H."/>
            <person name="Rash S."/>
            <person name="Rose J.K."/>
            <person name="Sakihama Y."/>
            <person name="Salamov A.A."/>
            <person name="Savidor A."/>
            <person name="Scheuring C.F."/>
            <person name="Smith B.M."/>
            <person name="Sobral B.W."/>
            <person name="Terry A."/>
            <person name="Torto-Alalibo T.A."/>
            <person name="Win J."/>
            <person name="Xu Z."/>
            <person name="Zhang H."/>
            <person name="Grigoriev I.V."/>
            <person name="Rokhsar D.S."/>
            <person name="Boore J.L."/>
        </authorList>
    </citation>
    <scope>NUCLEOTIDE SEQUENCE [LARGE SCALE GENOMIC DNA]</scope>
    <source>
        <strain evidence="2 3">P6497</strain>
    </source>
</reference>
<dbReference type="EMBL" id="JH159151">
    <property type="protein sequence ID" value="EGZ29532.1"/>
    <property type="molecule type" value="Genomic_DNA"/>
</dbReference>
<dbReference type="AlphaFoldDB" id="G4YMZ9"/>
<evidence type="ECO:0000313" key="2">
    <source>
        <dbReference type="EMBL" id="EGZ29532.1"/>
    </source>
</evidence>
<dbReference type="OMA" id="CHHTIDE"/>
<dbReference type="SUPFAM" id="SSF46689">
    <property type="entry name" value="Homeodomain-like"/>
    <property type="match status" value="1"/>
</dbReference>